<evidence type="ECO:0000256" key="4">
    <source>
        <dbReference type="HAMAP-Rule" id="MF_00213"/>
    </source>
</evidence>
<dbReference type="InterPro" id="IPR000688">
    <property type="entry name" value="HypA/HybF"/>
</dbReference>
<proteinExistence type="inferred from homology"/>
<dbReference type="Pfam" id="PF01155">
    <property type="entry name" value="HypA"/>
    <property type="match status" value="1"/>
</dbReference>
<feature type="binding site" evidence="4">
    <location>
        <position position="113"/>
    </location>
    <ligand>
        <name>Zn(2+)</name>
        <dbReference type="ChEBI" id="CHEBI:29105"/>
    </ligand>
</feature>
<evidence type="ECO:0000313" key="5">
    <source>
        <dbReference type="EMBL" id="OGF56345.1"/>
    </source>
</evidence>
<feature type="binding site" evidence="4">
    <location>
        <position position="75"/>
    </location>
    <ligand>
        <name>Zn(2+)</name>
        <dbReference type="ChEBI" id="CHEBI:29105"/>
    </ligand>
</feature>
<name>A0A1F5UYX2_FRAXR</name>
<dbReference type="Gene3D" id="3.30.2320.80">
    <property type="match status" value="1"/>
</dbReference>
<evidence type="ECO:0000313" key="6">
    <source>
        <dbReference type="Proteomes" id="UP000179157"/>
    </source>
</evidence>
<dbReference type="Proteomes" id="UP000179157">
    <property type="component" value="Unassembled WGS sequence"/>
</dbReference>
<reference evidence="5 6" key="1">
    <citation type="journal article" date="2016" name="Nat. Commun.">
        <title>Thousands of microbial genomes shed light on interconnected biogeochemical processes in an aquifer system.</title>
        <authorList>
            <person name="Anantharaman K."/>
            <person name="Brown C.T."/>
            <person name="Hug L.A."/>
            <person name="Sharon I."/>
            <person name="Castelle C.J."/>
            <person name="Probst A.J."/>
            <person name="Thomas B.C."/>
            <person name="Singh A."/>
            <person name="Wilkins M.J."/>
            <person name="Karaoz U."/>
            <person name="Brodie E.L."/>
            <person name="Williams K.H."/>
            <person name="Hubbard S.S."/>
            <person name="Banfield J.F."/>
        </authorList>
    </citation>
    <scope>NUCLEOTIDE SEQUENCE [LARGE SCALE GENOMIC DNA]</scope>
    <source>
        <strain evidence="6">RBG_16_55_9</strain>
    </source>
</reference>
<dbReference type="EMBL" id="MFGX01000037">
    <property type="protein sequence ID" value="OGF56345.1"/>
    <property type="molecule type" value="Genomic_DNA"/>
</dbReference>
<organism evidence="5 6">
    <name type="scientific">Fraserbacteria sp. (strain RBG_16_55_9)</name>
    <dbReference type="NCBI Taxonomy" id="1817864"/>
    <lineage>
        <taxon>Bacteria</taxon>
        <taxon>Candidatus Fraseribacteriota</taxon>
    </lineage>
</organism>
<evidence type="ECO:0000256" key="2">
    <source>
        <dbReference type="ARBA" id="ARBA00022723"/>
    </source>
</evidence>
<feature type="binding site" evidence="4">
    <location>
        <position position="110"/>
    </location>
    <ligand>
        <name>Zn(2+)</name>
        <dbReference type="ChEBI" id="CHEBI:29105"/>
    </ligand>
</feature>
<keyword evidence="1 4" id="KW-0533">Nickel</keyword>
<comment type="function">
    <text evidence="4">Involved in the maturation of [NiFe] hydrogenases. Required for nickel insertion into the metal center of the hydrogenase.</text>
</comment>
<keyword evidence="3 4" id="KW-0862">Zinc</keyword>
<feature type="binding site" evidence="4">
    <location>
        <position position="2"/>
    </location>
    <ligand>
        <name>Ni(2+)</name>
        <dbReference type="ChEBI" id="CHEBI:49786"/>
    </ligand>
</feature>
<keyword evidence="2 4" id="KW-0479">Metal-binding</keyword>
<dbReference type="PIRSF" id="PIRSF004761">
    <property type="entry name" value="Hydrgn_mat_HypA"/>
    <property type="match status" value="1"/>
</dbReference>
<dbReference type="PANTHER" id="PTHR34535">
    <property type="entry name" value="HYDROGENASE MATURATION FACTOR HYPA"/>
    <property type="match status" value="1"/>
</dbReference>
<comment type="caution">
    <text evidence="5">The sequence shown here is derived from an EMBL/GenBank/DDBJ whole genome shotgun (WGS) entry which is preliminary data.</text>
</comment>
<protein>
    <recommendedName>
        <fullName evidence="4">Hydrogenase maturation factor HypA</fullName>
    </recommendedName>
</protein>
<sequence length="141" mass="15976">MHEWALAEAVVAAAVKAAKREHLDTITAIHVKLGELQQIEHEILEFALKEILAQEEPLLRSARIEFQLEKASFKCRNCQKEWTFDDADLSPEEAESIHFIPEIAHVYMRCIACSSPDFEVIHGRGIWLVSLQGVRSDGPKT</sequence>
<comment type="similarity">
    <text evidence="4">Belongs to the HypA/HybF family.</text>
</comment>
<dbReference type="HAMAP" id="MF_00213">
    <property type="entry name" value="HypA_HybF"/>
    <property type="match status" value="1"/>
</dbReference>
<dbReference type="GO" id="GO:0016151">
    <property type="term" value="F:nickel cation binding"/>
    <property type="evidence" value="ECO:0007669"/>
    <property type="project" value="UniProtKB-UniRule"/>
</dbReference>
<dbReference type="NCBIfam" id="NF003008">
    <property type="entry name" value="PRK03824.1"/>
    <property type="match status" value="1"/>
</dbReference>
<dbReference type="PANTHER" id="PTHR34535:SF3">
    <property type="entry name" value="HYDROGENASE MATURATION FACTOR HYPA"/>
    <property type="match status" value="1"/>
</dbReference>
<gene>
    <name evidence="4 5" type="primary">hypA</name>
    <name evidence="5" type="ORF">A2Z21_05925</name>
</gene>
<accession>A0A1F5UYX2</accession>
<evidence type="ECO:0000256" key="3">
    <source>
        <dbReference type="ARBA" id="ARBA00022833"/>
    </source>
</evidence>
<evidence type="ECO:0000256" key="1">
    <source>
        <dbReference type="ARBA" id="ARBA00022596"/>
    </source>
</evidence>
<dbReference type="GO" id="GO:0051604">
    <property type="term" value="P:protein maturation"/>
    <property type="evidence" value="ECO:0007669"/>
    <property type="project" value="InterPro"/>
</dbReference>
<feature type="binding site" evidence="4">
    <location>
        <position position="78"/>
    </location>
    <ligand>
        <name>Zn(2+)</name>
        <dbReference type="ChEBI" id="CHEBI:29105"/>
    </ligand>
</feature>
<dbReference type="AlphaFoldDB" id="A0A1F5UYX2"/>
<dbReference type="STRING" id="1817864.A2Z21_05925"/>
<dbReference type="GO" id="GO:0008270">
    <property type="term" value="F:zinc ion binding"/>
    <property type="evidence" value="ECO:0007669"/>
    <property type="project" value="UniProtKB-UniRule"/>
</dbReference>